<dbReference type="AlphaFoldDB" id="A0A0F8YNQ6"/>
<comment type="caution">
    <text evidence="2">The sequence shown here is derived from an EMBL/GenBank/DDBJ whole genome shotgun (WGS) entry which is preliminary data.</text>
</comment>
<sequence>MEKQNDEYLDLMPKKEKVQEDSSEFDMNLGNSKNSNTGFELDFTDHDKGLEGVPKMDLGIGITDF</sequence>
<feature type="compositionally biased region" description="Polar residues" evidence="1">
    <location>
        <begin position="29"/>
        <end position="38"/>
    </location>
</feature>
<reference evidence="2" key="1">
    <citation type="journal article" date="2015" name="Nature">
        <title>Complex archaea that bridge the gap between prokaryotes and eukaryotes.</title>
        <authorList>
            <person name="Spang A."/>
            <person name="Saw J.H."/>
            <person name="Jorgensen S.L."/>
            <person name="Zaremba-Niedzwiedzka K."/>
            <person name="Martijn J."/>
            <person name="Lind A.E."/>
            <person name="van Eijk R."/>
            <person name="Schleper C."/>
            <person name="Guy L."/>
            <person name="Ettema T.J."/>
        </authorList>
    </citation>
    <scope>NUCLEOTIDE SEQUENCE</scope>
</reference>
<proteinExistence type="predicted"/>
<evidence type="ECO:0000313" key="2">
    <source>
        <dbReference type="EMBL" id="KKK82997.1"/>
    </source>
</evidence>
<accession>A0A0F8YNQ6</accession>
<protein>
    <submittedName>
        <fullName evidence="2">Uncharacterized protein</fullName>
    </submittedName>
</protein>
<dbReference type="EMBL" id="LAZR01052424">
    <property type="protein sequence ID" value="KKK82997.1"/>
    <property type="molecule type" value="Genomic_DNA"/>
</dbReference>
<organism evidence="2">
    <name type="scientific">marine sediment metagenome</name>
    <dbReference type="NCBI Taxonomy" id="412755"/>
    <lineage>
        <taxon>unclassified sequences</taxon>
        <taxon>metagenomes</taxon>
        <taxon>ecological metagenomes</taxon>
    </lineage>
</organism>
<feature type="region of interest" description="Disordered" evidence="1">
    <location>
        <begin position="1"/>
        <end position="40"/>
    </location>
</feature>
<feature type="compositionally biased region" description="Basic and acidic residues" evidence="1">
    <location>
        <begin position="1"/>
        <end position="20"/>
    </location>
</feature>
<gene>
    <name evidence="2" type="ORF">LCGC14_2797770</name>
</gene>
<evidence type="ECO:0000256" key="1">
    <source>
        <dbReference type="SAM" id="MobiDB-lite"/>
    </source>
</evidence>
<name>A0A0F8YNQ6_9ZZZZ</name>